<protein>
    <recommendedName>
        <fullName evidence="3">F-box domain-containing protein</fullName>
    </recommendedName>
</protein>
<dbReference type="EMBL" id="JANBPK010001226">
    <property type="protein sequence ID" value="KAJ2924367.1"/>
    <property type="molecule type" value="Genomic_DNA"/>
</dbReference>
<organism evidence="1 2">
    <name type="scientific">Candolleomyces eurysporus</name>
    <dbReference type="NCBI Taxonomy" id="2828524"/>
    <lineage>
        <taxon>Eukaryota</taxon>
        <taxon>Fungi</taxon>
        <taxon>Dikarya</taxon>
        <taxon>Basidiomycota</taxon>
        <taxon>Agaricomycotina</taxon>
        <taxon>Agaricomycetes</taxon>
        <taxon>Agaricomycetidae</taxon>
        <taxon>Agaricales</taxon>
        <taxon>Agaricineae</taxon>
        <taxon>Psathyrellaceae</taxon>
        <taxon>Candolleomyces</taxon>
    </lineage>
</organism>
<gene>
    <name evidence="1" type="ORF">H1R20_g12723</name>
</gene>
<evidence type="ECO:0000313" key="2">
    <source>
        <dbReference type="Proteomes" id="UP001140091"/>
    </source>
</evidence>
<proteinExistence type="predicted"/>
<name>A0A9W8MC51_9AGAR</name>
<dbReference type="AlphaFoldDB" id="A0A9W8MC51"/>
<comment type="caution">
    <text evidence="1">The sequence shown here is derived from an EMBL/GenBank/DDBJ whole genome shotgun (WGS) entry which is preliminary data.</text>
</comment>
<dbReference type="SUPFAM" id="SSF52058">
    <property type="entry name" value="L domain-like"/>
    <property type="match status" value="1"/>
</dbReference>
<dbReference type="Proteomes" id="UP001140091">
    <property type="component" value="Unassembled WGS sequence"/>
</dbReference>
<evidence type="ECO:0008006" key="3">
    <source>
        <dbReference type="Google" id="ProtNLM"/>
    </source>
</evidence>
<feature type="non-terminal residue" evidence="1">
    <location>
        <position position="504"/>
    </location>
</feature>
<evidence type="ECO:0000313" key="1">
    <source>
        <dbReference type="EMBL" id="KAJ2924367.1"/>
    </source>
</evidence>
<keyword evidence="2" id="KW-1185">Reference proteome</keyword>
<accession>A0A9W8MC51</accession>
<dbReference type="OrthoDB" id="3139399at2759"/>
<reference evidence="1" key="1">
    <citation type="submission" date="2022-06" db="EMBL/GenBank/DDBJ databases">
        <title>Genome Sequence of Candolleomyces eurysporus.</title>
        <authorList>
            <person name="Buettner E."/>
        </authorList>
    </citation>
    <scope>NUCLEOTIDE SEQUENCE</scope>
    <source>
        <strain evidence="1">VTCC 930004</strain>
    </source>
</reference>
<sequence length="504" mass="58718">MTTPAVSDGFCSSRVPEEIWREIFRTCADSRIGPATFNPLEAPVLLTHICSQWRLIAHDEEHLWTSLRVRYPSPGLDNWRLQHLCDWLQRAKRKEVRLHLEQDYANGLQGASALFQLDIPGERFMPWVTRSVKNLTSLVLIEIPQEELVSLPDDSFPVLERLVLPTKYWEHGRIWAFSDAPALRRAALEPQIADPGFMPLPWHQLTHFLEFWETEKRTWECIEQMSCIRYLAMISPRVGKSWRWPDERLAVESLEYLTVNLWDYDDNPGFQAEGIEFIRHFVFPRLKSLRLVLQHELNLNRNADWDLIEEFVDTVLQHKGLEYFSLSCANMAGIDRMLEAIPEIKTLDIHLRNQNPKDLGALFGALTIVDDGPFQQRPLPQLREVVLDLSTRNLCRKHWFNTSELACSEMVTLTLRNFLTSRLTAAEGEGESFKIVFYGTDATLIKSYIAMVDDLVKAGLQLEANLLPYDKEDHECNCSRWWMYRDPELKEWPEVLEMARVPPF</sequence>